<evidence type="ECO:0000313" key="1">
    <source>
        <dbReference type="EMBL" id="SEG15497.1"/>
    </source>
</evidence>
<keyword evidence="2" id="KW-1185">Reference proteome</keyword>
<dbReference type="OrthoDB" id="8235971at2"/>
<dbReference type="RefSeq" id="WP_103925335.1">
    <property type="nucleotide sequence ID" value="NZ_FNVR01000015.1"/>
</dbReference>
<dbReference type="AlphaFoldDB" id="A0A1H5XVM8"/>
<gene>
    <name evidence="1" type="ORF">SAMN03080598_02692</name>
</gene>
<protein>
    <submittedName>
        <fullName evidence="1">Uncharacterized protein</fullName>
    </submittedName>
</protein>
<organism evidence="1 2">
    <name type="scientific">Algoriphagus boritolerans DSM 17298 = JCM 18970</name>
    <dbReference type="NCBI Taxonomy" id="1120964"/>
    <lineage>
        <taxon>Bacteria</taxon>
        <taxon>Pseudomonadati</taxon>
        <taxon>Bacteroidota</taxon>
        <taxon>Cytophagia</taxon>
        <taxon>Cytophagales</taxon>
        <taxon>Cyclobacteriaceae</taxon>
        <taxon>Algoriphagus</taxon>
    </lineage>
</organism>
<accession>A0A1H5XVM8</accession>
<dbReference type="STRING" id="1120964.GCA_001313265_06546"/>
<dbReference type="EMBL" id="FNVR01000015">
    <property type="protein sequence ID" value="SEG15497.1"/>
    <property type="molecule type" value="Genomic_DNA"/>
</dbReference>
<proteinExistence type="predicted"/>
<name>A0A1H5XVM8_9BACT</name>
<reference evidence="2" key="1">
    <citation type="submission" date="2016-10" db="EMBL/GenBank/DDBJ databases">
        <authorList>
            <person name="Varghese N."/>
            <person name="Submissions S."/>
        </authorList>
    </citation>
    <scope>NUCLEOTIDE SEQUENCE [LARGE SCALE GENOMIC DNA]</scope>
    <source>
        <strain evidence="2">DSM 17298</strain>
    </source>
</reference>
<dbReference type="Proteomes" id="UP000236736">
    <property type="component" value="Unassembled WGS sequence"/>
</dbReference>
<sequence length="249" mass="28872">MKKFIAYFDYLGFRQFIEKNDVLAQKKGMSHIFREIEQAIAKEKTKDARHGIIADLEESNLNCINFSDTIIFWTEDDGLESLKEILEVSYIFNWRTNCYFFPARGAVVHGELEGVDFSYLNGKGKNYNINSVYGKGLISAYEKAESQNWAGTVVDQSIIDYLEANGESPKIFLEPWCVPHMIPYKSGYLTKKEFAFNLVKGGLNDLAFENWSNRIQRNFESYNKGPLDSRTEEKLKNTIEFLEIFKKIR</sequence>
<evidence type="ECO:0000313" key="2">
    <source>
        <dbReference type="Proteomes" id="UP000236736"/>
    </source>
</evidence>